<feature type="domain" description="N-acetyltransferase" evidence="3">
    <location>
        <begin position="6"/>
        <end position="144"/>
    </location>
</feature>
<dbReference type="CDD" id="cd04301">
    <property type="entry name" value="NAT_SF"/>
    <property type="match status" value="1"/>
</dbReference>
<dbReference type="PANTHER" id="PTHR43877:SF1">
    <property type="entry name" value="ACETYLTRANSFERASE"/>
    <property type="match status" value="1"/>
</dbReference>
<evidence type="ECO:0000256" key="2">
    <source>
        <dbReference type="ARBA" id="ARBA00023315"/>
    </source>
</evidence>
<evidence type="ECO:0000259" key="3">
    <source>
        <dbReference type="PROSITE" id="PS51186"/>
    </source>
</evidence>
<protein>
    <submittedName>
        <fullName evidence="4">GNAT family acetyltransferase</fullName>
    </submittedName>
</protein>
<dbReference type="PANTHER" id="PTHR43877">
    <property type="entry name" value="AMINOALKYLPHOSPHONATE N-ACETYLTRANSFERASE-RELATED-RELATED"/>
    <property type="match status" value="1"/>
</dbReference>
<organism evidence="4">
    <name type="scientific">Halopseudomonas xinjiangensis</name>
    <dbReference type="NCBI Taxonomy" id="487184"/>
    <lineage>
        <taxon>Bacteria</taxon>
        <taxon>Pseudomonadati</taxon>
        <taxon>Pseudomonadota</taxon>
        <taxon>Gammaproteobacteria</taxon>
        <taxon>Pseudomonadales</taxon>
        <taxon>Pseudomonadaceae</taxon>
        <taxon>Halopseudomonas</taxon>
    </lineage>
</organism>
<evidence type="ECO:0000256" key="1">
    <source>
        <dbReference type="ARBA" id="ARBA00022679"/>
    </source>
</evidence>
<dbReference type="InterPro" id="IPR050832">
    <property type="entry name" value="Bact_Acetyltransf"/>
</dbReference>
<dbReference type="InterPro" id="IPR016181">
    <property type="entry name" value="Acyl_CoA_acyltransferase"/>
</dbReference>
<dbReference type="InterPro" id="IPR000182">
    <property type="entry name" value="GNAT_dom"/>
</dbReference>
<dbReference type="PROSITE" id="PS51186">
    <property type="entry name" value="GNAT"/>
    <property type="match status" value="1"/>
</dbReference>
<dbReference type="EMBL" id="DRFO01000016">
    <property type="protein sequence ID" value="HDZ55891.1"/>
    <property type="molecule type" value="Genomic_DNA"/>
</dbReference>
<accession>A0A7V1FRD1</accession>
<reference evidence="4" key="1">
    <citation type="journal article" date="2020" name="mSystems">
        <title>Genome- and Community-Level Interaction Insights into Carbon Utilization and Element Cycling Functions of Hydrothermarchaeota in Hydrothermal Sediment.</title>
        <authorList>
            <person name="Zhou Z."/>
            <person name="Liu Y."/>
            <person name="Xu W."/>
            <person name="Pan J."/>
            <person name="Luo Z.H."/>
            <person name="Li M."/>
        </authorList>
    </citation>
    <scope>NUCLEOTIDE SEQUENCE [LARGE SCALE GENOMIC DNA]</scope>
    <source>
        <strain evidence="4">HyVt-324</strain>
    </source>
</reference>
<evidence type="ECO:0000313" key="4">
    <source>
        <dbReference type="EMBL" id="HDZ55891.1"/>
    </source>
</evidence>
<dbReference type="SUPFAM" id="SSF55729">
    <property type="entry name" value="Acyl-CoA N-acyltransferases (Nat)"/>
    <property type="match status" value="1"/>
</dbReference>
<sequence length="144" mass="15897">MLGSAVEIRKYEQGDKDRLISLWRQVFPDDLPHNEPAKVLESKLMVDDLVFVAVEGEHLVGGCIAGYDGHRGWLYSVAVAAGYRRKGVGQELVNFTIKSLAELGCIKVNLQVRSTNAAVVAFYETLGFNIEERISMGKRVDGNA</sequence>
<proteinExistence type="predicted"/>
<name>A0A7V1FRD1_9GAMM</name>
<keyword evidence="2" id="KW-0012">Acyltransferase</keyword>
<dbReference type="NCBIfam" id="NF002959">
    <property type="entry name" value="PRK03624.1"/>
    <property type="match status" value="1"/>
</dbReference>
<gene>
    <name evidence="4" type="ORF">ENH64_05365</name>
</gene>
<dbReference type="GO" id="GO:0016747">
    <property type="term" value="F:acyltransferase activity, transferring groups other than amino-acyl groups"/>
    <property type="evidence" value="ECO:0007669"/>
    <property type="project" value="InterPro"/>
</dbReference>
<keyword evidence="1" id="KW-0808">Transferase</keyword>
<dbReference type="Pfam" id="PF00583">
    <property type="entry name" value="Acetyltransf_1"/>
    <property type="match status" value="1"/>
</dbReference>
<dbReference type="Proteomes" id="UP000885703">
    <property type="component" value="Unassembled WGS sequence"/>
</dbReference>
<dbReference type="Gene3D" id="3.40.630.30">
    <property type="match status" value="1"/>
</dbReference>
<comment type="caution">
    <text evidence="4">The sequence shown here is derived from an EMBL/GenBank/DDBJ whole genome shotgun (WGS) entry which is preliminary data.</text>
</comment>
<dbReference type="AlphaFoldDB" id="A0A7V1FRD1"/>